<gene>
    <name evidence="1" type="ORF">XENOCAPTIV_025565</name>
</gene>
<dbReference type="InterPro" id="IPR022162">
    <property type="entry name" value="TRPC4AP"/>
</dbReference>
<sequence length="99" mass="11165">SPDGLCCRLTVPCFIQGLDDPRPVPIPVRRPTINWKEISRLEKLLVMTEGVTKSLAMRDDFVLFLFTLMTNKKTFLQTATLIEDILGVKKVSSTLCLNL</sequence>
<comment type="caution">
    <text evidence="1">The sequence shown here is derived from an EMBL/GenBank/DDBJ whole genome shotgun (WGS) entry which is preliminary data.</text>
</comment>
<protein>
    <submittedName>
        <fullName evidence="1">Uncharacterized protein</fullName>
    </submittedName>
</protein>
<dbReference type="EMBL" id="JAHRIN010034228">
    <property type="protein sequence ID" value="MEQ2203150.1"/>
    <property type="molecule type" value="Genomic_DNA"/>
</dbReference>
<evidence type="ECO:0000313" key="1">
    <source>
        <dbReference type="EMBL" id="MEQ2203150.1"/>
    </source>
</evidence>
<name>A0ABV0R4T9_9TELE</name>
<dbReference type="Proteomes" id="UP001434883">
    <property type="component" value="Unassembled WGS sequence"/>
</dbReference>
<organism evidence="1 2">
    <name type="scientific">Xenoophorus captivus</name>
    <dbReference type="NCBI Taxonomy" id="1517983"/>
    <lineage>
        <taxon>Eukaryota</taxon>
        <taxon>Metazoa</taxon>
        <taxon>Chordata</taxon>
        <taxon>Craniata</taxon>
        <taxon>Vertebrata</taxon>
        <taxon>Euteleostomi</taxon>
        <taxon>Actinopterygii</taxon>
        <taxon>Neopterygii</taxon>
        <taxon>Teleostei</taxon>
        <taxon>Neoteleostei</taxon>
        <taxon>Acanthomorphata</taxon>
        <taxon>Ovalentaria</taxon>
        <taxon>Atherinomorphae</taxon>
        <taxon>Cyprinodontiformes</taxon>
        <taxon>Goodeidae</taxon>
        <taxon>Xenoophorus</taxon>
    </lineage>
</organism>
<evidence type="ECO:0000313" key="2">
    <source>
        <dbReference type="Proteomes" id="UP001434883"/>
    </source>
</evidence>
<dbReference type="PANTHER" id="PTHR31743">
    <property type="entry name" value="TRANSIENT RECEPTOR POTENTIAL CHANNEL 4-ASSOCIATED PROTEIN TCPC4AP"/>
    <property type="match status" value="1"/>
</dbReference>
<dbReference type="PANTHER" id="PTHR31743:SF1">
    <property type="entry name" value="SHORT TRANSIENT RECEPTOR POTENTIAL CHANNEL 4-ASSOCIATED PROTEIN"/>
    <property type="match status" value="1"/>
</dbReference>
<reference evidence="1 2" key="1">
    <citation type="submission" date="2021-06" db="EMBL/GenBank/DDBJ databases">
        <authorList>
            <person name="Palmer J.M."/>
        </authorList>
    </citation>
    <scope>NUCLEOTIDE SEQUENCE [LARGE SCALE GENOMIC DNA]</scope>
    <source>
        <strain evidence="1 2">XC_2019</strain>
        <tissue evidence="1">Muscle</tissue>
    </source>
</reference>
<accession>A0ABV0R4T9</accession>
<proteinExistence type="predicted"/>
<keyword evidence="2" id="KW-1185">Reference proteome</keyword>
<feature type="non-terminal residue" evidence="1">
    <location>
        <position position="1"/>
    </location>
</feature>